<reference evidence="2" key="1">
    <citation type="submission" date="2023-03" db="EMBL/GenBank/DDBJ databases">
        <title>Massive genome expansion in bonnet fungi (Mycena s.s.) driven by repeated elements and novel gene families across ecological guilds.</title>
        <authorList>
            <consortium name="Lawrence Berkeley National Laboratory"/>
            <person name="Harder C.B."/>
            <person name="Miyauchi S."/>
            <person name="Viragh M."/>
            <person name="Kuo A."/>
            <person name="Thoen E."/>
            <person name="Andreopoulos B."/>
            <person name="Lu D."/>
            <person name="Skrede I."/>
            <person name="Drula E."/>
            <person name="Henrissat B."/>
            <person name="Morin E."/>
            <person name="Kohler A."/>
            <person name="Barry K."/>
            <person name="LaButti K."/>
            <person name="Morin E."/>
            <person name="Salamov A."/>
            <person name="Lipzen A."/>
            <person name="Mereny Z."/>
            <person name="Hegedus B."/>
            <person name="Baldrian P."/>
            <person name="Stursova M."/>
            <person name="Weitz H."/>
            <person name="Taylor A."/>
            <person name="Grigoriev I.V."/>
            <person name="Nagy L.G."/>
            <person name="Martin F."/>
            <person name="Kauserud H."/>
        </authorList>
    </citation>
    <scope>NUCLEOTIDE SEQUENCE</scope>
    <source>
        <strain evidence="2">CBHHK002</strain>
    </source>
</reference>
<gene>
    <name evidence="2" type="ORF">DFH08DRAFT_824916</name>
</gene>
<dbReference type="EMBL" id="JARIHO010000095">
    <property type="protein sequence ID" value="KAJ7305616.1"/>
    <property type="molecule type" value="Genomic_DNA"/>
</dbReference>
<evidence type="ECO:0000313" key="2">
    <source>
        <dbReference type="EMBL" id="KAJ7305616.1"/>
    </source>
</evidence>
<sequence length="209" mass="23185">MRPRDGRGSGTERDVDVGGRQRRRCQRSQGVRQTASNKRVASVRFKSYARRARRVPLTPPDQRVFANLQQSQWRVDQSVHTAHTPLSNNTNLSTNVPAVAAGPSWQNTSKSWENAATSTFRIPTYTPPTLLDAENQPHSPSSEMRRMERAEFYALGAQYINHSFVTGLPFLVPMYGGGAARQTHRACGGGKLKNIPAVVDAVVFRAPGW</sequence>
<evidence type="ECO:0000313" key="3">
    <source>
        <dbReference type="Proteomes" id="UP001218218"/>
    </source>
</evidence>
<feature type="compositionally biased region" description="Basic and acidic residues" evidence="1">
    <location>
        <begin position="1"/>
        <end position="19"/>
    </location>
</feature>
<proteinExistence type="predicted"/>
<accession>A0AAD7EAJ9</accession>
<keyword evidence="3" id="KW-1185">Reference proteome</keyword>
<evidence type="ECO:0000256" key="1">
    <source>
        <dbReference type="SAM" id="MobiDB-lite"/>
    </source>
</evidence>
<dbReference type="Proteomes" id="UP001218218">
    <property type="component" value="Unassembled WGS sequence"/>
</dbReference>
<feature type="region of interest" description="Disordered" evidence="1">
    <location>
        <begin position="1"/>
        <end position="39"/>
    </location>
</feature>
<name>A0AAD7EAJ9_9AGAR</name>
<dbReference type="AlphaFoldDB" id="A0AAD7EAJ9"/>
<organism evidence="2 3">
    <name type="scientific">Mycena albidolilacea</name>
    <dbReference type="NCBI Taxonomy" id="1033008"/>
    <lineage>
        <taxon>Eukaryota</taxon>
        <taxon>Fungi</taxon>
        <taxon>Dikarya</taxon>
        <taxon>Basidiomycota</taxon>
        <taxon>Agaricomycotina</taxon>
        <taxon>Agaricomycetes</taxon>
        <taxon>Agaricomycetidae</taxon>
        <taxon>Agaricales</taxon>
        <taxon>Marasmiineae</taxon>
        <taxon>Mycenaceae</taxon>
        <taxon>Mycena</taxon>
    </lineage>
</organism>
<comment type="caution">
    <text evidence="2">The sequence shown here is derived from an EMBL/GenBank/DDBJ whole genome shotgun (WGS) entry which is preliminary data.</text>
</comment>
<protein>
    <submittedName>
        <fullName evidence="2">Uncharacterized protein</fullName>
    </submittedName>
</protein>